<proteinExistence type="predicted"/>
<evidence type="ECO:0000313" key="2">
    <source>
        <dbReference type="Proteomes" id="UP000289323"/>
    </source>
</evidence>
<protein>
    <submittedName>
        <fullName evidence="1">79a1efd6-c151-4b89-8fed-74148aeac7a7</fullName>
    </submittedName>
</protein>
<dbReference type="EMBL" id="OUUZ01000011">
    <property type="protein sequence ID" value="SPQ23984.1"/>
    <property type="molecule type" value="Genomic_DNA"/>
</dbReference>
<reference evidence="1 2" key="1">
    <citation type="submission" date="2018-04" db="EMBL/GenBank/DDBJ databases">
        <authorList>
            <person name="Huttner S."/>
            <person name="Dainat J."/>
        </authorList>
    </citation>
    <scope>NUCLEOTIDE SEQUENCE [LARGE SCALE GENOMIC DNA]</scope>
</reference>
<organism evidence="1 2">
    <name type="scientific">Thermothielavioides terrestris</name>
    <dbReference type="NCBI Taxonomy" id="2587410"/>
    <lineage>
        <taxon>Eukaryota</taxon>
        <taxon>Fungi</taxon>
        <taxon>Dikarya</taxon>
        <taxon>Ascomycota</taxon>
        <taxon>Pezizomycotina</taxon>
        <taxon>Sordariomycetes</taxon>
        <taxon>Sordariomycetidae</taxon>
        <taxon>Sordariales</taxon>
        <taxon>Chaetomiaceae</taxon>
        <taxon>Thermothielavioides</taxon>
    </lineage>
</organism>
<accession>A0A446BNB6</accession>
<evidence type="ECO:0000313" key="1">
    <source>
        <dbReference type="EMBL" id="SPQ23984.1"/>
    </source>
</evidence>
<dbReference type="AlphaFoldDB" id="A0A446BNB6"/>
<dbReference type="Pfam" id="PF06966">
    <property type="entry name" value="DUF1295"/>
    <property type="match status" value="1"/>
</dbReference>
<dbReference type="InterPro" id="IPR010721">
    <property type="entry name" value="UstE-like"/>
</dbReference>
<name>A0A446BNB6_9PEZI</name>
<dbReference type="Proteomes" id="UP000289323">
    <property type="component" value="Unassembled WGS sequence"/>
</dbReference>
<sequence>MGIVRHPNYLGDVLVHLSFPLFLYANGMLPPIALLGPLTNYVPLRCVGGGKESEESQARRCSAADVARKIEFGSCRRDRNTFWLDASRVYDKWAWIVVGCGVASAAVEKLIRKVFQG</sequence>
<gene>
    <name evidence="1" type="ORF">TT172_LOCUS6403</name>
</gene>